<keyword evidence="2" id="KW-0808">Transferase</keyword>
<dbReference type="AlphaFoldDB" id="A0A1I1Q9F2"/>
<dbReference type="STRING" id="119641.SAMN05421842_12255"/>
<organism evidence="2 3">
    <name type="scientific">Clostridium uliginosum</name>
    <dbReference type="NCBI Taxonomy" id="119641"/>
    <lineage>
        <taxon>Bacteria</taxon>
        <taxon>Bacillati</taxon>
        <taxon>Bacillota</taxon>
        <taxon>Clostridia</taxon>
        <taxon>Eubacteriales</taxon>
        <taxon>Clostridiaceae</taxon>
        <taxon>Clostridium</taxon>
    </lineage>
</organism>
<dbReference type="EMBL" id="FOMG01000022">
    <property type="protein sequence ID" value="SFD15853.1"/>
    <property type="molecule type" value="Genomic_DNA"/>
</dbReference>
<proteinExistence type="predicted"/>
<feature type="domain" description="Polymerase nucleotidyl transferase" evidence="1">
    <location>
        <begin position="19"/>
        <end position="110"/>
    </location>
</feature>
<gene>
    <name evidence="2" type="ORF">SAMN05421842_12255</name>
</gene>
<dbReference type="CDD" id="cd05403">
    <property type="entry name" value="NT_KNTase_like"/>
    <property type="match status" value="1"/>
</dbReference>
<dbReference type="PANTHER" id="PTHR43449:SF3">
    <property type="entry name" value="POLYMERASE NUCLEOTIDYL TRANSFERASE DOMAIN-CONTAINING PROTEIN"/>
    <property type="match status" value="1"/>
</dbReference>
<accession>A0A1I1Q9F2</accession>
<dbReference type="InterPro" id="IPR043519">
    <property type="entry name" value="NT_sf"/>
</dbReference>
<dbReference type="Pfam" id="PF01909">
    <property type="entry name" value="NTP_transf_2"/>
    <property type="match status" value="1"/>
</dbReference>
<evidence type="ECO:0000313" key="2">
    <source>
        <dbReference type="EMBL" id="SFD15853.1"/>
    </source>
</evidence>
<keyword evidence="3" id="KW-1185">Reference proteome</keyword>
<dbReference type="GO" id="GO:0016779">
    <property type="term" value="F:nucleotidyltransferase activity"/>
    <property type="evidence" value="ECO:0007669"/>
    <property type="project" value="InterPro"/>
</dbReference>
<dbReference type="SUPFAM" id="SSF81301">
    <property type="entry name" value="Nucleotidyltransferase"/>
    <property type="match status" value="1"/>
</dbReference>
<evidence type="ECO:0000313" key="3">
    <source>
        <dbReference type="Proteomes" id="UP000199263"/>
    </source>
</evidence>
<dbReference type="OrthoDB" id="1909332at2"/>
<reference evidence="2 3" key="1">
    <citation type="submission" date="2016-10" db="EMBL/GenBank/DDBJ databases">
        <authorList>
            <person name="de Groot N.N."/>
        </authorList>
    </citation>
    <scope>NUCLEOTIDE SEQUENCE [LARGE SCALE GENOMIC DNA]</scope>
    <source>
        <strain evidence="2 3">DSM 12992</strain>
    </source>
</reference>
<dbReference type="PANTHER" id="PTHR43449">
    <property type="entry name" value="NUCLEOTIDYLTRANSFERASE"/>
    <property type="match status" value="1"/>
</dbReference>
<protein>
    <submittedName>
        <fullName evidence="2">Predicted nucleotidyltransferase</fullName>
    </submittedName>
</protein>
<dbReference type="Gene3D" id="3.30.460.10">
    <property type="entry name" value="Beta Polymerase, domain 2"/>
    <property type="match status" value="1"/>
</dbReference>
<sequence>MKANVEYDLDRTLREEIVKVRDTIKKHIKNSEVSLFGSIAKGRYSKNSDIDILVLINEEKTLKEIRVLKHFLEDKIEILRLIREVDLKIYTKSKFFKISSTPSFEQAILKDLIDLRRW</sequence>
<name>A0A1I1Q9F2_9CLOT</name>
<dbReference type="RefSeq" id="WP_090092785.1">
    <property type="nucleotide sequence ID" value="NZ_FOMG01000022.1"/>
</dbReference>
<evidence type="ECO:0000259" key="1">
    <source>
        <dbReference type="Pfam" id="PF01909"/>
    </source>
</evidence>
<dbReference type="Proteomes" id="UP000199263">
    <property type="component" value="Unassembled WGS sequence"/>
</dbReference>
<dbReference type="InterPro" id="IPR002934">
    <property type="entry name" value="Polymerase_NTP_transf_dom"/>
</dbReference>